<sequence length="176" mass="19149">MVMWLSIADCRSDADRLETQEGSWLCQTRVWPRIRCPCDWAWETIWSPGPKLKFPRDGSVVSHFISFSGVIMLNSRSRIAVYAEVPSFPAGTAVPKYRPDCAAAAPSELAAAAWVANVAIPTSVIATPAAVAVDAAAIRLRRPPLSDQNIRVYSLCVGGQAPTGDGRLVLRSREHC</sequence>
<protein>
    <submittedName>
        <fullName evidence="1">Uncharacterized protein</fullName>
    </submittedName>
</protein>
<dbReference type="AlphaFoldDB" id="A0A9W4E3R7"/>
<gene>
    <name evidence="1" type="ORF">SBRY_100087</name>
</gene>
<dbReference type="EMBL" id="CAJVAX010000002">
    <property type="protein sequence ID" value="CAG7612886.1"/>
    <property type="molecule type" value="Genomic_DNA"/>
</dbReference>
<comment type="caution">
    <text evidence="1">The sequence shown here is derived from an EMBL/GenBank/DDBJ whole genome shotgun (WGS) entry which is preliminary data.</text>
</comment>
<reference evidence="1" key="1">
    <citation type="submission" date="2021-06" db="EMBL/GenBank/DDBJ databases">
        <authorList>
            <person name="Arsene-Ploetze F."/>
        </authorList>
    </citation>
    <scope>NUCLEOTIDE SEQUENCE</scope>
    <source>
        <strain evidence="1">SBRY1</strain>
    </source>
</reference>
<proteinExistence type="predicted"/>
<organism evidence="1 2">
    <name type="scientific">Actinacidiphila bryophytorum</name>
    <dbReference type="NCBI Taxonomy" id="1436133"/>
    <lineage>
        <taxon>Bacteria</taxon>
        <taxon>Bacillati</taxon>
        <taxon>Actinomycetota</taxon>
        <taxon>Actinomycetes</taxon>
        <taxon>Kitasatosporales</taxon>
        <taxon>Streptomycetaceae</taxon>
        <taxon>Actinacidiphila</taxon>
    </lineage>
</organism>
<accession>A0A9W4E3R7</accession>
<evidence type="ECO:0000313" key="2">
    <source>
        <dbReference type="Proteomes" id="UP001153328"/>
    </source>
</evidence>
<keyword evidence="2" id="KW-1185">Reference proteome</keyword>
<name>A0A9W4E3R7_9ACTN</name>
<evidence type="ECO:0000313" key="1">
    <source>
        <dbReference type="EMBL" id="CAG7612886.1"/>
    </source>
</evidence>
<dbReference type="Proteomes" id="UP001153328">
    <property type="component" value="Unassembled WGS sequence"/>
</dbReference>